<protein>
    <submittedName>
        <fullName evidence="2">Uncharacterized protein</fullName>
    </submittedName>
</protein>
<feature type="compositionally biased region" description="Basic and acidic residues" evidence="1">
    <location>
        <begin position="279"/>
        <end position="301"/>
    </location>
</feature>
<feature type="compositionally biased region" description="Pro residues" evidence="1">
    <location>
        <begin position="122"/>
        <end position="135"/>
    </location>
</feature>
<dbReference type="AlphaFoldDB" id="A0A0H2RL74"/>
<reference evidence="2 3" key="1">
    <citation type="submission" date="2015-04" db="EMBL/GenBank/DDBJ databases">
        <title>Complete genome sequence of Schizopora paradoxa KUC8140, a cosmopolitan wood degrader in East Asia.</title>
        <authorList>
            <consortium name="DOE Joint Genome Institute"/>
            <person name="Min B."/>
            <person name="Park H."/>
            <person name="Jang Y."/>
            <person name="Kim J.-J."/>
            <person name="Kim K.H."/>
            <person name="Pangilinan J."/>
            <person name="Lipzen A."/>
            <person name="Riley R."/>
            <person name="Grigoriev I.V."/>
            <person name="Spatafora J.W."/>
            <person name="Choi I.-G."/>
        </authorList>
    </citation>
    <scope>NUCLEOTIDE SEQUENCE [LARGE SCALE GENOMIC DNA]</scope>
    <source>
        <strain evidence="2 3">KUC8140</strain>
    </source>
</reference>
<evidence type="ECO:0000313" key="2">
    <source>
        <dbReference type="EMBL" id="KLO12710.1"/>
    </source>
</evidence>
<feature type="compositionally biased region" description="Basic and acidic residues" evidence="1">
    <location>
        <begin position="416"/>
        <end position="430"/>
    </location>
</feature>
<proteinExistence type="predicted"/>
<feature type="region of interest" description="Disordered" evidence="1">
    <location>
        <begin position="274"/>
        <end position="304"/>
    </location>
</feature>
<feature type="compositionally biased region" description="Basic residues" evidence="1">
    <location>
        <begin position="458"/>
        <end position="470"/>
    </location>
</feature>
<dbReference type="Proteomes" id="UP000053477">
    <property type="component" value="Unassembled WGS sequence"/>
</dbReference>
<evidence type="ECO:0000313" key="3">
    <source>
        <dbReference type="Proteomes" id="UP000053477"/>
    </source>
</evidence>
<evidence type="ECO:0000256" key="1">
    <source>
        <dbReference type="SAM" id="MobiDB-lite"/>
    </source>
</evidence>
<sequence>MSVSTTQGDDSHEIPPRFRKALLALVWSDSYDDKFPGERDTFIQISEDPESMKQHRQLTPGVERDSTCVVNLIPKENQFIHALGQEQSMNVESVPAQTVLRNIPNLQEIIDSVVSTNISRVTPPPSRSNTPPPRMPLSRTSSRLHIGQHTKSNSAPQTSSQALIDKWSALSSRRSNRRFDVRPWGPRHLEYDYNEARKEFQSAAYYALGQYGYVPPSRTALAVGKVIVNPNSLPSMNNLRRIALFRSACERLDAADAALEDAIARGETWENTPVPVEYRSLEGSKPEDIRSERSDDPERSRSALTFEEEATFITSPIMPNSNEIHDHEESQINATTFEKATPSEARAPSPTFQIENVLGAGVPGCNSRSSSVSSSRSEQILGDKNEIPAQEPKPSALRLESQSSTESTESTTSTDSDPHMSDFSKFREPLSGRSTPSSLERTRALSRSSTPVNTSPVVRRKRGRPRKNKD</sequence>
<feature type="compositionally biased region" description="Low complexity" evidence="1">
    <location>
        <begin position="367"/>
        <end position="377"/>
    </location>
</feature>
<feature type="compositionally biased region" description="Polar residues" evidence="1">
    <location>
        <begin position="432"/>
        <end position="455"/>
    </location>
</feature>
<keyword evidence="3" id="KW-1185">Reference proteome</keyword>
<feature type="compositionally biased region" description="Low complexity" evidence="1">
    <location>
        <begin position="400"/>
        <end position="415"/>
    </location>
</feature>
<name>A0A0H2RL74_9AGAM</name>
<dbReference type="InParanoid" id="A0A0H2RL74"/>
<feature type="region of interest" description="Disordered" evidence="1">
    <location>
        <begin position="357"/>
        <end position="470"/>
    </location>
</feature>
<feature type="compositionally biased region" description="Polar residues" evidence="1">
    <location>
        <begin position="138"/>
        <end position="161"/>
    </location>
</feature>
<organism evidence="2 3">
    <name type="scientific">Schizopora paradoxa</name>
    <dbReference type="NCBI Taxonomy" id="27342"/>
    <lineage>
        <taxon>Eukaryota</taxon>
        <taxon>Fungi</taxon>
        <taxon>Dikarya</taxon>
        <taxon>Basidiomycota</taxon>
        <taxon>Agaricomycotina</taxon>
        <taxon>Agaricomycetes</taxon>
        <taxon>Hymenochaetales</taxon>
        <taxon>Schizoporaceae</taxon>
        <taxon>Schizopora</taxon>
    </lineage>
</organism>
<dbReference type="EMBL" id="KQ085972">
    <property type="protein sequence ID" value="KLO12710.1"/>
    <property type="molecule type" value="Genomic_DNA"/>
</dbReference>
<dbReference type="OrthoDB" id="3266578at2759"/>
<gene>
    <name evidence="2" type="ORF">SCHPADRAFT_403338</name>
</gene>
<feature type="region of interest" description="Disordered" evidence="1">
    <location>
        <begin position="118"/>
        <end position="161"/>
    </location>
</feature>
<accession>A0A0H2RL74</accession>